<feature type="domain" description="SnoaL-like" evidence="1">
    <location>
        <begin position="13"/>
        <end position="124"/>
    </location>
</feature>
<proteinExistence type="predicted"/>
<dbReference type="EMBL" id="WXYO01000008">
    <property type="protein sequence ID" value="NAS13969.1"/>
    <property type="molecule type" value="Genomic_DNA"/>
</dbReference>
<dbReference type="Proteomes" id="UP000475249">
    <property type="component" value="Unassembled WGS sequence"/>
</dbReference>
<name>A0A6L9EIF1_9FLAO</name>
<comment type="caution">
    <text evidence="2">The sequence shown here is derived from an EMBL/GenBank/DDBJ whole genome shotgun (WGS) entry which is preliminary data.</text>
</comment>
<gene>
    <name evidence="2" type="ORF">GTQ38_18295</name>
</gene>
<protein>
    <submittedName>
        <fullName evidence="2">Nuclear transport factor 2 family protein</fullName>
    </submittedName>
</protein>
<dbReference type="Gene3D" id="3.10.450.50">
    <property type="match status" value="1"/>
</dbReference>
<evidence type="ECO:0000313" key="2">
    <source>
        <dbReference type="EMBL" id="NAS13969.1"/>
    </source>
</evidence>
<evidence type="ECO:0000313" key="3">
    <source>
        <dbReference type="Proteomes" id="UP000475249"/>
    </source>
</evidence>
<dbReference type="SUPFAM" id="SSF54427">
    <property type="entry name" value="NTF2-like"/>
    <property type="match status" value="1"/>
</dbReference>
<dbReference type="AlphaFoldDB" id="A0A6L9EIF1"/>
<evidence type="ECO:0000259" key="1">
    <source>
        <dbReference type="Pfam" id="PF12680"/>
    </source>
</evidence>
<sequence>MKNGTKEERKKVIEHYILAYNAFDVKGMTRDLDDDIVFENISQGEVDLRTEGVDAFTEQAEAATQYFSSREQSIDSWDFEGEKVVVRIVYEAVLAVDLPNGMKVGDTLKLEGSSEFEFRDKKIITIRDRS</sequence>
<organism evidence="2 3">
    <name type="scientific">Poritiphilus flavus</name>
    <dbReference type="NCBI Taxonomy" id="2697053"/>
    <lineage>
        <taxon>Bacteria</taxon>
        <taxon>Pseudomonadati</taxon>
        <taxon>Bacteroidota</taxon>
        <taxon>Flavobacteriia</taxon>
        <taxon>Flavobacteriales</taxon>
        <taxon>Flavobacteriaceae</taxon>
        <taxon>Poritiphilus</taxon>
    </lineage>
</organism>
<dbReference type="Pfam" id="PF12680">
    <property type="entry name" value="SnoaL_2"/>
    <property type="match status" value="1"/>
</dbReference>
<dbReference type="InterPro" id="IPR032710">
    <property type="entry name" value="NTF2-like_dom_sf"/>
</dbReference>
<reference evidence="2 3" key="1">
    <citation type="submission" date="2020-01" db="EMBL/GenBank/DDBJ databases">
        <title>Bacteria diversity of Porities sp.</title>
        <authorList>
            <person name="Wang G."/>
        </authorList>
    </citation>
    <scope>NUCLEOTIDE SEQUENCE [LARGE SCALE GENOMIC DNA]</scope>
    <source>
        <strain evidence="2 3">R33</strain>
    </source>
</reference>
<accession>A0A6L9EIF1</accession>
<dbReference type="InterPro" id="IPR037401">
    <property type="entry name" value="SnoaL-like"/>
</dbReference>
<keyword evidence="3" id="KW-1185">Reference proteome</keyword>